<dbReference type="InterPro" id="IPR001087">
    <property type="entry name" value="GDSL"/>
</dbReference>
<dbReference type="PANTHER" id="PTHR45642">
    <property type="entry name" value="GDSL ESTERASE/LIPASE EXL3"/>
    <property type="match status" value="1"/>
</dbReference>
<evidence type="ECO:0000256" key="1">
    <source>
        <dbReference type="ARBA" id="ARBA00008668"/>
    </source>
</evidence>
<evidence type="ECO:0000313" key="3">
    <source>
        <dbReference type="Proteomes" id="UP000327013"/>
    </source>
</evidence>
<evidence type="ECO:0000313" key="2">
    <source>
        <dbReference type="EMBL" id="KAE8039364.1"/>
    </source>
</evidence>
<name>A0A660KU84_9ROSI</name>
<dbReference type="InterPro" id="IPR035669">
    <property type="entry name" value="SGNH_plant_lipase-like"/>
</dbReference>
<protein>
    <recommendedName>
        <fullName evidence="4">GDSL esterase/lipase</fullName>
    </recommendedName>
</protein>
<sequence length="366" mass="40953">MISKLIAVYIKMASLTFFVILMISFKSCNAINTTPKTAPKFLAVFIFGDSTVDSGNNNYFETLGRANHKPYGQDFPGHVPTGRFSNGKLVPDFLASMLGIKETVPPFLDPSLSDHELQTGVCFASSGAGYDDITPGVTRVIPVMNQVELFKNYIARLKGIVGEEEAKKIINGSLVIISAGANDFVFNFYDAPTRRLQFNVSQYQDFLQNRLQNLVKQLYDLGSRKMLIAGFVPIGCLPFELTLKFRNPFERKCIQNQNLDSRNYNEKLVNLLPQMQAKLPHSHIAYADVYEPLIDMINNPTKYGFEQTNKACCGTGLIEFGPLCTPVTPTCEKVSNYLFWDAAHPTELAYRYIAEILVKQAIPKLV</sequence>
<dbReference type="Pfam" id="PF00657">
    <property type="entry name" value="Lipase_GDSL"/>
    <property type="match status" value="1"/>
</dbReference>
<gene>
    <name evidence="2" type="ORF">FH972_011784</name>
</gene>
<dbReference type="FunFam" id="3.40.50.1110:FF:000003">
    <property type="entry name" value="GDSL esterase/lipase APG"/>
    <property type="match status" value="1"/>
</dbReference>
<comment type="similarity">
    <text evidence="1">Belongs to the 'GDSL' lipolytic enzyme family.</text>
</comment>
<dbReference type="OrthoDB" id="1600564at2759"/>
<dbReference type="EMBL" id="CM017324">
    <property type="protein sequence ID" value="KAE8039364.1"/>
    <property type="molecule type" value="Genomic_DNA"/>
</dbReference>
<dbReference type="Gene3D" id="3.40.50.1110">
    <property type="entry name" value="SGNH hydrolase"/>
    <property type="match status" value="1"/>
</dbReference>
<dbReference type="SUPFAM" id="SSF52266">
    <property type="entry name" value="SGNH hydrolase"/>
    <property type="match status" value="1"/>
</dbReference>
<keyword evidence="3" id="KW-1185">Reference proteome</keyword>
<organism evidence="2 3">
    <name type="scientific">Carpinus fangiana</name>
    <dbReference type="NCBI Taxonomy" id="176857"/>
    <lineage>
        <taxon>Eukaryota</taxon>
        <taxon>Viridiplantae</taxon>
        <taxon>Streptophyta</taxon>
        <taxon>Embryophyta</taxon>
        <taxon>Tracheophyta</taxon>
        <taxon>Spermatophyta</taxon>
        <taxon>Magnoliopsida</taxon>
        <taxon>eudicotyledons</taxon>
        <taxon>Gunneridae</taxon>
        <taxon>Pentapetalae</taxon>
        <taxon>rosids</taxon>
        <taxon>fabids</taxon>
        <taxon>Fagales</taxon>
        <taxon>Betulaceae</taxon>
        <taxon>Carpinus</taxon>
    </lineage>
</organism>
<proteinExistence type="inferred from homology"/>
<dbReference type="Proteomes" id="UP000327013">
    <property type="component" value="Chromosome 4"/>
</dbReference>
<evidence type="ECO:0008006" key="4">
    <source>
        <dbReference type="Google" id="ProtNLM"/>
    </source>
</evidence>
<dbReference type="InterPro" id="IPR036514">
    <property type="entry name" value="SGNH_hydro_sf"/>
</dbReference>
<reference evidence="2 3" key="1">
    <citation type="submission" date="2019-06" db="EMBL/GenBank/DDBJ databases">
        <title>A chromosomal-level reference genome of Carpinus fangiana (Coryloideae, Betulaceae).</title>
        <authorList>
            <person name="Yang X."/>
            <person name="Wang Z."/>
            <person name="Zhang L."/>
            <person name="Hao G."/>
            <person name="Liu J."/>
            <person name="Yang Y."/>
        </authorList>
    </citation>
    <scope>NUCLEOTIDE SEQUENCE [LARGE SCALE GENOMIC DNA]</scope>
    <source>
        <strain evidence="2">Cfa_2016G</strain>
        <tissue evidence="2">Leaf</tissue>
    </source>
</reference>
<accession>A0A660KU84</accession>
<dbReference type="AlphaFoldDB" id="A0A660KU84"/>
<dbReference type="PANTHER" id="PTHR45642:SF120">
    <property type="entry name" value="GDSL-LIKE LIPASE_ACYLHYDROLASE"/>
    <property type="match status" value="1"/>
</dbReference>
<dbReference type="GO" id="GO:0016788">
    <property type="term" value="F:hydrolase activity, acting on ester bonds"/>
    <property type="evidence" value="ECO:0007669"/>
    <property type="project" value="InterPro"/>
</dbReference>
<dbReference type="InterPro" id="IPR050592">
    <property type="entry name" value="GDSL_lipolytic_enzyme"/>
</dbReference>
<dbReference type="CDD" id="cd01837">
    <property type="entry name" value="SGNH_plant_lipase_like"/>
    <property type="match status" value="1"/>
</dbReference>